<sequence>MYGIRLPYRITEKDRKDFCIGGPALTEEMRQQVFELVRADEHNFDIPPFTLVQAIDPDTEDSLLHVAVRAGSMNGVVSLMERFGCVMRTCGFGPRNPFYIWERHAFIAHQNRNGDTVFHVAARGDNLKLVIMLYRFIDSHWSATCPDLEDPEDLDGEEAPENWEFPETADEFESSHSLMLLITRNRAGRDAASEACCVGNNEIAEWLDAVANRLDPEGNRRSKKGISDMVRMVKEGFGYTLMAGRKQRETRQNLSNSFSKLQV</sequence>
<dbReference type="VEuPathDB" id="FungiDB:MAN_01741"/>
<dbReference type="EMBL" id="AZNF01000002">
    <property type="protein sequence ID" value="KID69227.1"/>
    <property type="molecule type" value="Genomic_DNA"/>
</dbReference>
<proteinExistence type="predicted"/>
<dbReference type="HOGENOM" id="CLU_1069926_0_0_1"/>
<dbReference type="Proteomes" id="UP000031186">
    <property type="component" value="Unassembled WGS sequence"/>
</dbReference>
<dbReference type="OrthoDB" id="4795535at2759"/>
<dbReference type="InterPro" id="IPR036770">
    <property type="entry name" value="Ankyrin_rpt-contain_sf"/>
</dbReference>
<comment type="caution">
    <text evidence="1">The sequence shown here is derived from an EMBL/GenBank/DDBJ whole genome shotgun (WGS) entry which is preliminary data.</text>
</comment>
<organism evidence="1 2">
    <name type="scientific">Metarhizium anisopliae (strain ARSEF 549)</name>
    <dbReference type="NCBI Taxonomy" id="3151832"/>
    <lineage>
        <taxon>Eukaryota</taxon>
        <taxon>Fungi</taxon>
        <taxon>Dikarya</taxon>
        <taxon>Ascomycota</taxon>
        <taxon>Pezizomycotina</taxon>
        <taxon>Sordariomycetes</taxon>
        <taxon>Hypocreomycetidae</taxon>
        <taxon>Hypocreales</taxon>
        <taxon>Clavicipitaceae</taxon>
        <taxon>Metarhizium</taxon>
    </lineage>
</organism>
<name>A0A0B4FN49_METAF</name>
<keyword evidence="2" id="KW-1185">Reference proteome</keyword>
<dbReference type="Gene3D" id="1.25.40.20">
    <property type="entry name" value="Ankyrin repeat-containing domain"/>
    <property type="match status" value="1"/>
</dbReference>
<evidence type="ECO:0000313" key="2">
    <source>
        <dbReference type="Proteomes" id="UP000031186"/>
    </source>
</evidence>
<gene>
    <name evidence="1" type="ORF">MAN_01741</name>
</gene>
<accession>A0A0B4FN49</accession>
<protein>
    <submittedName>
        <fullName evidence="1">Ankyrin repeat-containing domain protein</fullName>
    </submittedName>
</protein>
<evidence type="ECO:0000313" key="1">
    <source>
        <dbReference type="EMBL" id="KID69227.1"/>
    </source>
</evidence>
<dbReference type="AlphaFoldDB" id="A0A0B4FN49"/>
<reference evidence="1 2" key="1">
    <citation type="journal article" date="2014" name="Proc. Natl. Acad. Sci. U.S.A.">
        <title>Trajectory and genomic determinants of fungal-pathogen speciation and host adaptation.</title>
        <authorList>
            <person name="Hu X."/>
            <person name="Xiao G."/>
            <person name="Zheng P."/>
            <person name="Shang Y."/>
            <person name="Su Y."/>
            <person name="Zhang X."/>
            <person name="Liu X."/>
            <person name="Zhan S."/>
            <person name="St Leger R.J."/>
            <person name="Wang C."/>
        </authorList>
    </citation>
    <scope>NUCLEOTIDE SEQUENCE [LARGE SCALE GENOMIC DNA]</scope>
    <source>
        <strain evidence="1 2">ARSEF 549</strain>
    </source>
</reference>
<feature type="non-terminal residue" evidence="1">
    <location>
        <position position="1"/>
    </location>
</feature>
<dbReference type="SUPFAM" id="SSF48403">
    <property type="entry name" value="Ankyrin repeat"/>
    <property type="match status" value="1"/>
</dbReference>